<dbReference type="GO" id="GO:0006744">
    <property type="term" value="P:ubiquinone biosynthetic process"/>
    <property type="evidence" value="ECO:0007669"/>
    <property type="project" value="TreeGrafter"/>
</dbReference>
<dbReference type="SUPFAM" id="SSF50475">
    <property type="entry name" value="FMN-binding split barrel"/>
    <property type="match status" value="1"/>
</dbReference>
<dbReference type="GO" id="GO:0034941">
    <property type="term" value="F:pyrrole-2-carboxylate decarboxylase activity"/>
    <property type="evidence" value="ECO:0007669"/>
    <property type="project" value="UniProtKB-EC"/>
</dbReference>
<feature type="domain" description="3-octaprenyl-4-hydroxybenzoate carboxy-lyase-like N-terminal" evidence="4">
    <location>
        <begin position="7"/>
        <end position="94"/>
    </location>
</feature>
<evidence type="ECO:0000259" key="3">
    <source>
        <dbReference type="Pfam" id="PF01977"/>
    </source>
</evidence>
<dbReference type="GO" id="GO:0008694">
    <property type="term" value="F:4-hydroxy-3-polyprenylbenzoate decarboxylase activity"/>
    <property type="evidence" value="ECO:0007669"/>
    <property type="project" value="TreeGrafter"/>
</dbReference>
<evidence type="ECO:0000256" key="1">
    <source>
        <dbReference type="ARBA" id="ARBA00022793"/>
    </source>
</evidence>
<dbReference type="InterPro" id="IPR048304">
    <property type="entry name" value="UbiD_Rift_dom"/>
</dbReference>
<dbReference type="InterPro" id="IPR049383">
    <property type="entry name" value="UbiD-like_N"/>
</dbReference>
<feature type="binding site" evidence="2">
    <location>
        <position position="380"/>
    </location>
    <ligand>
        <name>prenylated FMN</name>
        <dbReference type="ChEBI" id="CHEBI:87746"/>
    </ligand>
</feature>
<feature type="binding site" evidence="2">
    <location>
        <position position="162"/>
    </location>
    <ligand>
        <name>prenylated FMN</name>
        <dbReference type="ChEBI" id="CHEBI:87746"/>
    </ligand>
</feature>
<keyword evidence="2" id="KW-0285">Flavoprotein</keyword>
<feature type="binding site" evidence="2">
    <location>
        <position position="164"/>
    </location>
    <ligand>
        <name>prenylated FMN</name>
        <dbReference type="ChEBI" id="CHEBI:87746"/>
    </ligand>
</feature>
<evidence type="ECO:0000259" key="4">
    <source>
        <dbReference type="Pfam" id="PF20695"/>
    </source>
</evidence>
<comment type="subunit">
    <text evidence="2">Homodimer.</text>
</comment>
<keyword evidence="2" id="KW-0479">Metal-binding</keyword>
<dbReference type="SUPFAM" id="SSF143968">
    <property type="entry name" value="UbiD C-terminal domain-like"/>
    <property type="match status" value="1"/>
</dbReference>
<evidence type="ECO:0000259" key="5">
    <source>
        <dbReference type="Pfam" id="PF20696"/>
    </source>
</evidence>
<dbReference type="Gene3D" id="1.20.5.4570">
    <property type="match status" value="1"/>
</dbReference>
<sequence>MNFRAFIRLLEKQGDLVRINVPVDPDLEAGAITRRVYETRQSAPLFESLLNSNGFRILGAPAGMRSVPGREYSRVAAHFGLPETATPREILEKITRASCATPLDPVCLPTGPCKENIRKGADVDLTLFPVPRLHAEDGGKYFGTYGMHVVQSPDGQWDSWSVGRLMLRNKNTLVGPAMPQQHVGMIRDMWARQGLNTPWAMALGVPPAALAVAGMPLPAGVSEPGYVGALTGTPVEVVRCETSGLYVPASAEIIVEGEISFDEKAPEGPMGEYHGYSFPEGKSQPVFHVHAVTWRNQAILPVCVAGLPPEENHTIWGTMMSAQALSLMKENAMPVDMAWCSYEAASCWIVFSIDTQKLAKMKTTAEAFSHQIAHIFFRSHVGWLIPKVILVGNDIDITRIDQVVWAMATRSHPERDYFTYPSLPGIPLVPYLNPEEKQQGESVKSIVSCLFPEEFQGSHRARPASFSHSYPASVQSCVTENWSAYGFSDR</sequence>
<name>A0A3N4NCY0_9GAMM</name>
<reference evidence="6 7" key="1">
    <citation type="submission" date="2018-11" db="EMBL/GenBank/DDBJ databases">
        <title>Whole genome sequencing of Pantoea sp. RIT388.</title>
        <authorList>
            <person name="Gan H.M."/>
            <person name="Hudson A.O."/>
        </authorList>
    </citation>
    <scope>NUCLEOTIDE SEQUENCE [LARGE SCALE GENOMIC DNA]</scope>
    <source>
        <strain evidence="6 7">RIT388</strain>
    </source>
</reference>
<comment type="similarity">
    <text evidence="2">Belongs to the UbiD family. UbiD-like/FDC subfamily.</text>
</comment>
<evidence type="ECO:0000313" key="6">
    <source>
        <dbReference type="EMBL" id="RPD94262.1"/>
    </source>
</evidence>
<dbReference type="InterPro" id="IPR032903">
    <property type="entry name" value="FDC-like"/>
</dbReference>
<feature type="binding site" evidence="2">
    <location>
        <position position="223"/>
    </location>
    <ligand>
        <name>K(+)</name>
        <dbReference type="ChEBI" id="CHEBI:29103"/>
    </ligand>
</feature>
<comment type="catalytic activity">
    <reaction evidence="2">
        <text>pyrrole-2-carboxylate + H(+) = 1H-pyrrole + CO2</text>
        <dbReference type="Rhea" id="RHEA:31375"/>
        <dbReference type="ChEBI" id="CHEBI:15378"/>
        <dbReference type="ChEBI" id="CHEBI:16526"/>
        <dbReference type="ChEBI" id="CHEBI:19203"/>
        <dbReference type="ChEBI" id="CHEBI:27660"/>
        <dbReference type="EC" id="4.1.1.93"/>
    </reaction>
</comment>
<feature type="binding site" evidence="2">
    <location>
        <position position="182"/>
    </location>
    <ligand>
        <name>Mn(2+)</name>
        <dbReference type="ChEBI" id="CHEBI:29035"/>
    </ligand>
</feature>
<dbReference type="OrthoDB" id="9809841at2"/>
<comment type="cofactor">
    <cofactor evidence="2">
        <name>prenylated FMN</name>
        <dbReference type="ChEBI" id="CHEBI:87746"/>
    </cofactor>
    <text evidence="2">Binds 1 prenylated FMN per subunit.</text>
</comment>
<dbReference type="HAMAP" id="MF_01983">
    <property type="entry name" value="UbiD_FDC"/>
    <property type="match status" value="1"/>
</dbReference>
<feature type="binding site" evidence="2">
    <location>
        <position position="223"/>
    </location>
    <ligand>
        <name>Mn(2+)</name>
        <dbReference type="ChEBI" id="CHEBI:29035"/>
    </ligand>
</feature>
<feature type="binding site" evidence="2">
    <location>
        <position position="181"/>
    </location>
    <ligand>
        <name>prenylated FMN</name>
        <dbReference type="ChEBI" id="CHEBI:87746"/>
    </ligand>
</feature>
<feature type="binding site" evidence="2">
    <location>
        <position position="213"/>
    </location>
    <ligand>
        <name>K(+)</name>
        <dbReference type="ChEBI" id="CHEBI:29103"/>
    </ligand>
</feature>
<evidence type="ECO:0000313" key="7">
    <source>
        <dbReference type="Proteomes" id="UP000281332"/>
    </source>
</evidence>
<comment type="cofactor">
    <cofactor evidence="2">
        <name>Mn(2+)</name>
        <dbReference type="ChEBI" id="CHEBI:29035"/>
    </cofactor>
    <text evidence="2">Binds 1 Mn(2+) per subunit.</text>
</comment>
<keyword evidence="2" id="KW-0058">Aromatic hydrocarbons catabolism</keyword>
<feature type="binding site" evidence="2">
    <location>
        <position position="223"/>
    </location>
    <ligand>
        <name>prenylated FMN</name>
        <dbReference type="ChEBI" id="CHEBI:87746"/>
    </ligand>
</feature>
<comment type="caution">
    <text evidence="2">Lacks conserved residue(s) required for the propagation of feature annotation.</text>
</comment>
<keyword evidence="2" id="KW-0630">Potassium</keyword>
<dbReference type="AlphaFoldDB" id="A0A3N4NCY0"/>
<feature type="active site" description="Proton donor" evidence="2">
    <location>
        <position position="272"/>
    </location>
</feature>
<keyword evidence="2" id="KW-0464">Manganese</keyword>
<dbReference type="Pfam" id="PF20696">
    <property type="entry name" value="UbiD_C"/>
    <property type="match status" value="1"/>
</dbReference>
<feature type="domain" description="3-octaprenyl-4-hydroxybenzoate carboxy-lyase-like Rift-related" evidence="3">
    <location>
        <begin position="110"/>
        <end position="307"/>
    </location>
</feature>
<dbReference type="GO" id="GO:0046872">
    <property type="term" value="F:metal ion binding"/>
    <property type="evidence" value="ECO:0007669"/>
    <property type="project" value="UniProtKB-KW"/>
</dbReference>
<proteinExistence type="inferred from homology"/>
<dbReference type="Proteomes" id="UP000281332">
    <property type="component" value="Unassembled WGS sequence"/>
</dbReference>
<feature type="binding site" evidence="2">
    <location>
        <position position="160"/>
    </location>
    <ligand>
        <name>K(+)</name>
        <dbReference type="ChEBI" id="CHEBI:29103"/>
    </ligand>
</feature>
<dbReference type="NCBIfam" id="TIGR00148">
    <property type="entry name" value="UbiD family decarboxylase"/>
    <property type="match status" value="1"/>
</dbReference>
<dbReference type="PANTHER" id="PTHR30108:SF17">
    <property type="entry name" value="FERULIC ACID DECARBOXYLASE 1"/>
    <property type="match status" value="1"/>
</dbReference>
<dbReference type="InterPro" id="IPR049381">
    <property type="entry name" value="UbiD-like_C"/>
</dbReference>
<dbReference type="Pfam" id="PF20695">
    <property type="entry name" value="UbiD_N"/>
    <property type="match status" value="1"/>
</dbReference>
<accession>A0A3N4NCY0</accession>
<dbReference type="Pfam" id="PF01977">
    <property type="entry name" value="UbiD"/>
    <property type="match status" value="1"/>
</dbReference>
<gene>
    <name evidence="6" type="ORF">BBB56_21535</name>
</gene>
<organism evidence="6 7">
    <name type="scientific">Candidatus Pantoea deserta</name>
    <dbReference type="NCBI Taxonomy" id="1869313"/>
    <lineage>
        <taxon>Bacteria</taxon>
        <taxon>Pseudomonadati</taxon>
        <taxon>Pseudomonadota</taxon>
        <taxon>Gammaproteobacteria</taxon>
        <taxon>Enterobacterales</taxon>
        <taxon>Erwiniaceae</taxon>
        <taxon>Pantoea</taxon>
    </lineage>
</organism>
<dbReference type="GO" id="GO:0005829">
    <property type="term" value="C:cytosol"/>
    <property type="evidence" value="ECO:0007669"/>
    <property type="project" value="TreeGrafter"/>
</dbReference>
<evidence type="ECO:0000256" key="2">
    <source>
        <dbReference type="HAMAP-Rule" id="MF_01983"/>
    </source>
</evidence>
<dbReference type="PANTHER" id="PTHR30108">
    <property type="entry name" value="3-OCTAPRENYL-4-HYDROXYBENZOATE CARBOXY-LYASE-RELATED"/>
    <property type="match status" value="1"/>
</dbReference>
<comment type="function">
    <text evidence="2">Catalyzes the prenyl-FMN-dependent decarboxylation of pyrrole-2-carboxylate (P2C). Can also catalyze the carboxylation of pyrrole in the presence of elevated concentrations of CO(2) or bicarbonate.</text>
</comment>
<protein>
    <recommendedName>
        <fullName evidence="2">Pyrrole-2-carboxylic acid decarboxylase</fullName>
        <shortName evidence="2">P2C decarboxylase</shortName>
        <ecNumber evidence="2">4.1.1.93</ecNumber>
    </recommendedName>
</protein>
<keyword evidence="7" id="KW-1185">Reference proteome</keyword>
<keyword evidence="2" id="KW-0456">Lyase</keyword>
<feature type="binding site" evidence="2">
    <location>
        <position position="215"/>
    </location>
    <ligand>
        <name>K(+)</name>
        <dbReference type="ChEBI" id="CHEBI:29103"/>
    </ligand>
</feature>
<comment type="caution">
    <text evidence="6">The sequence shown here is derived from an EMBL/GenBank/DDBJ whole genome shotgun (WGS) entry which is preliminary data.</text>
</comment>
<feature type="domain" description="3-octaprenyl-4-hydroxybenzoate carboxy-lyase-like C-terminal" evidence="5">
    <location>
        <begin position="313"/>
        <end position="440"/>
    </location>
</feature>
<keyword evidence="1 2" id="KW-0210">Decarboxylase</keyword>
<comment type="cofactor">
    <cofactor evidence="2">
        <name>K(+)</name>
        <dbReference type="ChEBI" id="CHEBI:29103"/>
    </cofactor>
    <text evidence="2">Binds 1 K(+) per subunit.</text>
</comment>
<keyword evidence="2" id="KW-0288">FMN</keyword>
<feature type="binding site" evidence="2">
    <location>
        <position position="182"/>
    </location>
    <ligand>
        <name>prenylated FMN</name>
        <dbReference type="ChEBI" id="CHEBI:87746"/>
    </ligand>
</feature>
<dbReference type="Gene3D" id="3.40.1670.10">
    <property type="entry name" value="UbiD C-terminal domain-like"/>
    <property type="match status" value="1"/>
</dbReference>
<comment type="catalytic activity">
    <reaction evidence="2">
        <text>pyrrole-2-carboxylate + H2O = 1H-pyrrole + hydrogencarbonate</text>
        <dbReference type="Rhea" id="RHEA:31379"/>
        <dbReference type="ChEBI" id="CHEBI:15377"/>
        <dbReference type="ChEBI" id="CHEBI:17544"/>
        <dbReference type="ChEBI" id="CHEBI:19203"/>
        <dbReference type="ChEBI" id="CHEBI:27660"/>
        <dbReference type="EC" id="4.1.1.93"/>
    </reaction>
</comment>
<dbReference type="EMBL" id="RMVG01000025">
    <property type="protein sequence ID" value="RPD94262.1"/>
    <property type="molecule type" value="Genomic_DNA"/>
</dbReference>
<dbReference type="InterPro" id="IPR002830">
    <property type="entry name" value="UbiD"/>
</dbReference>
<dbReference type="EC" id="4.1.1.93" evidence="2"/>